<comment type="caution">
    <text evidence="5">The sequence shown here is derived from an EMBL/GenBank/DDBJ whole genome shotgun (WGS) entry which is preliminary data.</text>
</comment>
<dbReference type="InterPro" id="IPR018062">
    <property type="entry name" value="HTH_AraC-typ_CS"/>
</dbReference>
<dbReference type="InterPro" id="IPR018060">
    <property type="entry name" value="HTH_AraC"/>
</dbReference>
<dbReference type="PRINTS" id="PR00032">
    <property type="entry name" value="HTHARAC"/>
</dbReference>
<dbReference type="RefSeq" id="WP_225869376.1">
    <property type="nucleotide sequence ID" value="NZ_CABLBX010000023.1"/>
</dbReference>
<organism evidence="5 6">
    <name type="scientific">Vibrio fluvialis</name>
    <dbReference type="NCBI Taxonomy" id="676"/>
    <lineage>
        <taxon>Bacteria</taxon>
        <taxon>Pseudomonadati</taxon>
        <taxon>Pseudomonadota</taxon>
        <taxon>Gammaproteobacteria</taxon>
        <taxon>Vibrionales</taxon>
        <taxon>Vibrionaceae</taxon>
        <taxon>Vibrio</taxon>
    </lineage>
</organism>
<name>A0AAX2LSM6_VIBFL</name>
<dbReference type="AlphaFoldDB" id="A0AAX2LSM6"/>
<evidence type="ECO:0000256" key="2">
    <source>
        <dbReference type="ARBA" id="ARBA00023125"/>
    </source>
</evidence>
<dbReference type="InterPro" id="IPR009057">
    <property type="entry name" value="Homeodomain-like_sf"/>
</dbReference>
<dbReference type="InterPro" id="IPR053142">
    <property type="entry name" value="PchR_regulatory_protein"/>
</dbReference>
<evidence type="ECO:0000259" key="4">
    <source>
        <dbReference type="PROSITE" id="PS01124"/>
    </source>
</evidence>
<proteinExistence type="predicted"/>
<evidence type="ECO:0000256" key="1">
    <source>
        <dbReference type="ARBA" id="ARBA00023015"/>
    </source>
</evidence>
<keyword evidence="3" id="KW-0804">Transcription</keyword>
<evidence type="ECO:0000313" key="6">
    <source>
        <dbReference type="Proteomes" id="UP000254626"/>
    </source>
</evidence>
<dbReference type="EMBL" id="UHIP01000002">
    <property type="protein sequence ID" value="SUQ26248.1"/>
    <property type="molecule type" value="Genomic_DNA"/>
</dbReference>
<protein>
    <submittedName>
        <fullName evidence="5">Transcriptional regulator, AraC/XylS family protein</fullName>
    </submittedName>
</protein>
<accession>A0AAX2LSM6</accession>
<dbReference type="PROSITE" id="PS00041">
    <property type="entry name" value="HTH_ARAC_FAMILY_1"/>
    <property type="match status" value="1"/>
</dbReference>
<dbReference type="SUPFAM" id="SSF46689">
    <property type="entry name" value="Homeodomain-like"/>
    <property type="match status" value="2"/>
</dbReference>
<dbReference type="GeneID" id="29383994"/>
<keyword evidence="2" id="KW-0238">DNA-binding</keyword>
<evidence type="ECO:0000256" key="3">
    <source>
        <dbReference type="ARBA" id="ARBA00023163"/>
    </source>
</evidence>
<gene>
    <name evidence="5" type="primary">rhaS_4</name>
    <name evidence="5" type="ORF">NCTC11327_03108</name>
</gene>
<keyword evidence="1" id="KW-0805">Transcription regulation</keyword>
<dbReference type="InterPro" id="IPR020449">
    <property type="entry name" value="Tscrpt_reg_AraC-type_HTH"/>
</dbReference>
<dbReference type="PANTHER" id="PTHR47893">
    <property type="entry name" value="REGULATORY PROTEIN PCHR"/>
    <property type="match status" value="1"/>
</dbReference>
<dbReference type="PROSITE" id="PS01124">
    <property type="entry name" value="HTH_ARAC_FAMILY_2"/>
    <property type="match status" value="1"/>
</dbReference>
<dbReference type="SMART" id="SM00342">
    <property type="entry name" value="HTH_ARAC"/>
    <property type="match status" value="1"/>
</dbReference>
<feature type="domain" description="HTH araC/xylS-type" evidence="4">
    <location>
        <begin position="224"/>
        <end position="322"/>
    </location>
</feature>
<dbReference type="GO" id="GO:0043565">
    <property type="term" value="F:sequence-specific DNA binding"/>
    <property type="evidence" value="ECO:0007669"/>
    <property type="project" value="InterPro"/>
</dbReference>
<dbReference type="Pfam" id="PF12833">
    <property type="entry name" value="HTH_18"/>
    <property type="match status" value="1"/>
</dbReference>
<dbReference type="Proteomes" id="UP000254626">
    <property type="component" value="Unassembled WGS sequence"/>
</dbReference>
<sequence>MSLSQRQEMIPKKVTMTRKLQQDDKQIIISHGQRQAAALAEGSYINYANEGAFMLHGGISHELTNSNVVATTPASVIITLLLEGSLIFGYDDLEFNLEASKQAQGVIVNFTQPASFRRRLQKDNHVVKLNIILDQAWLSKRIRKPCPLTQFIQQDKAFCHLTLSEEMVSGVRRILATPKPQTLLETLHLEHAAIDLVLKTVEQLEPLNHEQTTSEARSYCSQMGQIVHFLDQHLYEELSLDALAQQMAMSTSNLQRKFKQQMGMTVANYVRQRRLNNARQQLERGYVTITEAAYEAGYHHPSNFTAAFKKAFGQSPQAFMAKQSD</sequence>
<dbReference type="PANTHER" id="PTHR47893:SF1">
    <property type="entry name" value="REGULATORY PROTEIN PCHR"/>
    <property type="match status" value="1"/>
</dbReference>
<dbReference type="Gene3D" id="1.10.10.60">
    <property type="entry name" value="Homeodomain-like"/>
    <property type="match status" value="2"/>
</dbReference>
<dbReference type="GO" id="GO:0003700">
    <property type="term" value="F:DNA-binding transcription factor activity"/>
    <property type="evidence" value="ECO:0007669"/>
    <property type="project" value="InterPro"/>
</dbReference>
<reference evidence="5 6" key="1">
    <citation type="submission" date="2018-06" db="EMBL/GenBank/DDBJ databases">
        <authorList>
            <consortium name="Pathogen Informatics"/>
            <person name="Doyle S."/>
        </authorList>
    </citation>
    <scope>NUCLEOTIDE SEQUENCE [LARGE SCALE GENOMIC DNA]</scope>
    <source>
        <strain evidence="5 6">NCTC11327</strain>
    </source>
</reference>
<evidence type="ECO:0000313" key="5">
    <source>
        <dbReference type="EMBL" id="SUQ26248.1"/>
    </source>
</evidence>